<comment type="caution">
    <text evidence="1">The sequence shown here is derived from an EMBL/GenBank/DDBJ whole genome shotgun (WGS) entry which is preliminary data.</text>
</comment>
<dbReference type="eggNOG" id="ENOG5033IU7">
    <property type="taxonomic scope" value="Bacteria"/>
</dbReference>
<dbReference type="OrthoDB" id="1249429at2"/>
<dbReference type="RefSeq" id="WP_034715721.1">
    <property type="nucleotide sequence ID" value="NZ_JPRH01000023.1"/>
</dbReference>
<reference evidence="1 2" key="1">
    <citation type="submission" date="2014-07" db="EMBL/GenBank/DDBJ databases">
        <title>Genome of Chryseobacterium soli DSM 19298.</title>
        <authorList>
            <person name="Stropko S.J."/>
            <person name="Pipes S.E."/>
            <person name="Newman J."/>
        </authorList>
    </citation>
    <scope>NUCLEOTIDE SEQUENCE [LARGE SCALE GENOMIC DNA]</scope>
    <source>
        <strain evidence="1 2">DSM 19298</strain>
    </source>
</reference>
<organism evidence="1 2">
    <name type="scientific">Chryseobacterium soli</name>
    <dbReference type="NCBI Taxonomy" id="445961"/>
    <lineage>
        <taxon>Bacteria</taxon>
        <taxon>Pseudomonadati</taxon>
        <taxon>Bacteroidota</taxon>
        <taxon>Flavobacteriia</taxon>
        <taxon>Flavobacteriales</taxon>
        <taxon>Weeksellaceae</taxon>
        <taxon>Chryseobacterium group</taxon>
        <taxon>Chryseobacterium</taxon>
    </lineage>
</organism>
<evidence type="ECO:0008006" key="3">
    <source>
        <dbReference type="Google" id="ProtNLM"/>
    </source>
</evidence>
<proteinExistence type="predicted"/>
<sequence>MKIEFLLEEKTLLSTKYIKLISKKDFDKIVIKRNDIKSTNLQFGEISQKDLIIRVSFKTFKNDYIFNVSDILIKTSEIVLLGILNDPLGIYNQGYIDNFKLISDKKEKINWYELNDKQKYYYLRGCYLLNGVKETIDNIDSTIIIDLSKVRTDLDVYYEIGKSFFDSYGYFGTEFHSFRDCLVSVIGSIKKREKMPILKIKGYRSFEKYFANNILFNDFYEMFKRVGFEIDNSQ</sequence>
<accession>A0A085ZVU3</accession>
<dbReference type="AlphaFoldDB" id="A0A085ZVU3"/>
<evidence type="ECO:0000313" key="1">
    <source>
        <dbReference type="EMBL" id="KFF08557.1"/>
    </source>
</evidence>
<dbReference type="EMBL" id="JPRH01000023">
    <property type="protein sequence ID" value="KFF08557.1"/>
    <property type="molecule type" value="Genomic_DNA"/>
</dbReference>
<name>A0A085ZVU3_9FLAO</name>
<evidence type="ECO:0000313" key="2">
    <source>
        <dbReference type="Proteomes" id="UP000028705"/>
    </source>
</evidence>
<gene>
    <name evidence="1" type="ORF">IW15_22700</name>
</gene>
<keyword evidence="2" id="KW-1185">Reference proteome</keyword>
<protein>
    <recommendedName>
        <fullName evidence="3">Barstar (barnase inhibitor) domain-containing protein</fullName>
    </recommendedName>
</protein>
<dbReference type="Proteomes" id="UP000028705">
    <property type="component" value="Unassembled WGS sequence"/>
</dbReference>